<sequence>MNKLLTFVVLAYLLVLASAGEIGGQLGDKRGFISTDQHGQFDDKRGFITVDQHVSMDDKRGFITVDQHGSLDDSPVRLSFQQMFAINKGSGGGEVLITEDRAPTTSLELQIFIGKAESTSSRLSWQCGKQFKREDERYANNAARKTSILRNKRAHTGQFRTPDAATKPRGMKQIAKENVRYDHIDNVRPRRNGSVRAEKEIITNESYHDTETSG</sequence>
<keyword evidence="1" id="KW-0732">Signal</keyword>
<feature type="signal peptide" evidence="1">
    <location>
        <begin position="1"/>
        <end position="19"/>
    </location>
</feature>
<evidence type="ECO:0000313" key="2">
    <source>
        <dbReference type="EMBL" id="KAJ7309247.1"/>
    </source>
</evidence>
<keyword evidence="3" id="KW-1185">Reference proteome</keyword>
<dbReference type="EMBL" id="JARIHO010000083">
    <property type="protein sequence ID" value="KAJ7309247.1"/>
    <property type="molecule type" value="Genomic_DNA"/>
</dbReference>
<dbReference type="AlphaFoldDB" id="A0AAD7EBG6"/>
<name>A0AAD7EBG6_9AGAR</name>
<dbReference type="Proteomes" id="UP001218218">
    <property type="component" value="Unassembled WGS sequence"/>
</dbReference>
<evidence type="ECO:0008006" key="4">
    <source>
        <dbReference type="Google" id="ProtNLM"/>
    </source>
</evidence>
<comment type="caution">
    <text evidence="2">The sequence shown here is derived from an EMBL/GenBank/DDBJ whole genome shotgun (WGS) entry which is preliminary data.</text>
</comment>
<proteinExistence type="predicted"/>
<gene>
    <name evidence="2" type="ORF">DFH08DRAFT_823665</name>
</gene>
<feature type="chain" id="PRO_5042116732" description="Secreted protein" evidence="1">
    <location>
        <begin position="20"/>
        <end position="214"/>
    </location>
</feature>
<accession>A0AAD7EBG6</accession>
<organism evidence="2 3">
    <name type="scientific">Mycena albidolilacea</name>
    <dbReference type="NCBI Taxonomy" id="1033008"/>
    <lineage>
        <taxon>Eukaryota</taxon>
        <taxon>Fungi</taxon>
        <taxon>Dikarya</taxon>
        <taxon>Basidiomycota</taxon>
        <taxon>Agaricomycotina</taxon>
        <taxon>Agaricomycetes</taxon>
        <taxon>Agaricomycetidae</taxon>
        <taxon>Agaricales</taxon>
        <taxon>Marasmiineae</taxon>
        <taxon>Mycenaceae</taxon>
        <taxon>Mycena</taxon>
    </lineage>
</organism>
<reference evidence="2" key="1">
    <citation type="submission" date="2023-03" db="EMBL/GenBank/DDBJ databases">
        <title>Massive genome expansion in bonnet fungi (Mycena s.s.) driven by repeated elements and novel gene families across ecological guilds.</title>
        <authorList>
            <consortium name="Lawrence Berkeley National Laboratory"/>
            <person name="Harder C.B."/>
            <person name="Miyauchi S."/>
            <person name="Viragh M."/>
            <person name="Kuo A."/>
            <person name="Thoen E."/>
            <person name="Andreopoulos B."/>
            <person name="Lu D."/>
            <person name="Skrede I."/>
            <person name="Drula E."/>
            <person name="Henrissat B."/>
            <person name="Morin E."/>
            <person name="Kohler A."/>
            <person name="Barry K."/>
            <person name="LaButti K."/>
            <person name="Morin E."/>
            <person name="Salamov A."/>
            <person name="Lipzen A."/>
            <person name="Mereny Z."/>
            <person name="Hegedus B."/>
            <person name="Baldrian P."/>
            <person name="Stursova M."/>
            <person name="Weitz H."/>
            <person name="Taylor A."/>
            <person name="Grigoriev I.V."/>
            <person name="Nagy L.G."/>
            <person name="Martin F."/>
            <person name="Kauserud H."/>
        </authorList>
    </citation>
    <scope>NUCLEOTIDE SEQUENCE</scope>
    <source>
        <strain evidence="2">CBHHK002</strain>
    </source>
</reference>
<protein>
    <recommendedName>
        <fullName evidence="4">Secreted protein</fullName>
    </recommendedName>
</protein>
<evidence type="ECO:0000256" key="1">
    <source>
        <dbReference type="SAM" id="SignalP"/>
    </source>
</evidence>
<evidence type="ECO:0000313" key="3">
    <source>
        <dbReference type="Proteomes" id="UP001218218"/>
    </source>
</evidence>